<keyword evidence="9" id="KW-1185">Reference proteome</keyword>
<evidence type="ECO:0000313" key="8">
    <source>
        <dbReference type="EMBL" id="KAG6504729.1"/>
    </source>
</evidence>
<dbReference type="EMBL" id="JACMSC010000010">
    <property type="protein sequence ID" value="KAG6504729.1"/>
    <property type="molecule type" value="Genomic_DNA"/>
</dbReference>
<keyword evidence="6" id="KW-1133">Transmembrane helix</keyword>
<evidence type="ECO:0000256" key="3">
    <source>
        <dbReference type="ARBA" id="ARBA00022676"/>
    </source>
</evidence>
<dbReference type="GO" id="GO:0000139">
    <property type="term" value="C:Golgi membrane"/>
    <property type="evidence" value="ECO:0007669"/>
    <property type="project" value="UniProtKB-SubCell"/>
</dbReference>
<reference evidence="8 9" key="1">
    <citation type="submission" date="2020-08" db="EMBL/GenBank/DDBJ databases">
        <title>Plant Genome Project.</title>
        <authorList>
            <person name="Zhang R.-G."/>
        </authorList>
    </citation>
    <scope>NUCLEOTIDE SEQUENCE [LARGE SCALE GENOMIC DNA]</scope>
    <source>
        <tissue evidence="8">Rhizome</tissue>
    </source>
</reference>
<feature type="transmembrane region" description="Helical" evidence="6">
    <location>
        <begin position="58"/>
        <end position="77"/>
    </location>
</feature>
<dbReference type="GO" id="GO:0016763">
    <property type="term" value="F:pentosyltransferase activity"/>
    <property type="evidence" value="ECO:0007669"/>
    <property type="project" value="UniProtKB-ARBA"/>
</dbReference>
<dbReference type="PANTHER" id="PTHR20961:SF81">
    <property type="entry name" value="GLYCOSYLTRANSFERASE FAMILY 61 PROTEIN"/>
    <property type="match status" value="1"/>
</dbReference>
<dbReference type="Proteomes" id="UP000734854">
    <property type="component" value="Unassembled WGS sequence"/>
</dbReference>
<evidence type="ECO:0000256" key="5">
    <source>
        <dbReference type="ARBA" id="ARBA00023180"/>
    </source>
</evidence>
<keyword evidence="3" id="KW-0328">Glycosyltransferase</keyword>
<comment type="subcellular location">
    <subcellularLocation>
        <location evidence="1">Golgi apparatus membrane</location>
        <topology evidence="1">Single-pass type II membrane protein</topology>
    </subcellularLocation>
</comment>
<keyword evidence="4" id="KW-0808">Transferase</keyword>
<keyword evidence="5" id="KW-0325">Glycoprotein</keyword>
<proteinExistence type="predicted"/>
<comment type="caution">
    <text evidence="8">The sequence shown here is derived from an EMBL/GenBank/DDBJ whole genome shotgun (WGS) entry which is preliminary data.</text>
</comment>
<evidence type="ECO:0000313" key="9">
    <source>
        <dbReference type="Proteomes" id="UP000734854"/>
    </source>
</evidence>
<evidence type="ECO:0000256" key="4">
    <source>
        <dbReference type="ARBA" id="ARBA00022679"/>
    </source>
</evidence>
<dbReference type="Pfam" id="PF04577">
    <property type="entry name" value="Glyco_transf_61"/>
    <property type="match status" value="1"/>
</dbReference>
<dbReference type="AlphaFoldDB" id="A0A8J5L353"/>
<comment type="pathway">
    <text evidence="2">Glycan metabolism.</text>
</comment>
<sequence>MRERWEMLRLRCGEEKTAVAEARCQENYRSGAREGFSNEMGCENKFCRRLSSRKHRKLHLSLLASCCLISVTLYVRYSIIFPRLSSWLRNHAAPGTPPSGVISLDHRLGESVRRKQELKQGKVPLCDFSKRRSNVCELQGDIRIHGANSSVLVARPKGVDESRGSWLIKPHPRKEDPYAMSHVTEVSVKSVSDHAHVPECSTRSSAPAIIFSTGGYMGNAFHDFTDVLIPLFITTSQFDGGVQFLVLDIAPWWIQKYDSILKRLSRHRIIDLSKDNSVRCFSRAIVGLKFHKEMSVGAAMSPEGQQLSMPDFGRLLRDSFALKRQRAIKLGGPDREKKKKPRLMIIARTRTRRFKNVDEIVRVARELDFEVVVTDTERESNLSEFAQLVNSCDVMMGVHGAGLANLVFLPIGAVLIQVVPLGEMDDISRVDFGEPALDLKIKYLHYSITEEESSLIDQYPRDHPVLKEPRSIARQGWVFRRSVYLVKQDVKLNMARFRGFMLEALRYLH</sequence>
<accession>A0A8J5L353</accession>
<dbReference type="InterPro" id="IPR049625">
    <property type="entry name" value="Glyco_transf_61_cat"/>
</dbReference>
<evidence type="ECO:0000256" key="1">
    <source>
        <dbReference type="ARBA" id="ARBA00004323"/>
    </source>
</evidence>
<dbReference type="InterPro" id="IPR007657">
    <property type="entry name" value="Glycosyltransferase_61"/>
</dbReference>
<organism evidence="8 9">
    <name type="scientific">Zingiber officinale</name>
    <name type="common">Ginger</name>
    <name type="synonym">Amomum zingiber</name>
    <dbReference type="NCBI Taxonomy" id="94328"/>
    <lineage>
        <taxon>Eukaryota</taxon>
        <taxon>Viridiplantae</taxon>
        <taxon>Streptophyta</taxon>
        <taxon>Embryophyta</taxon>
        <taxon>Tracheophyta</taxon>
        <taxon>Spermatophyta</taxon>
        <taxon>Magnoliopsida</taxon>
        <taxon>Liliopsida</taxon>
        <taxon>Zingiberales</taxon>
        <taxon>Zingiberaceae</taxon>
        <taxon>Zingiber</taxon>
    </lineage>
</organism>
<feature type="domain" description="Glycosyltransferase 61 catalytic" evidence="7">
    <location>
        <begin position="325"/>
        <end position="416"/>
    </location>
</feature>
<gene>
    <name evidence="8" type="ORF">ZIOFF_037076</name>
</gene>
<evidence type="ECO:0000256" key="6">
    <source>
        <dbReference type="SAM" id="Phobius"/>
    </source>
</evidence>
<protein>
    <recommendedName>
        <fullName evidence="7">Glycosyltransferase 61 catalytic domain-containing protein</fullName>
    </recommendedName>
</protein>
<dbReference type="PANTHER" id="PTHR20961">
    <property type="entry name" value="GLYCOSYLTRANSFERASE"/>
    <property type="match status" value="1"/>
</dbReference>
<name>A0A8J5L353_ZINOF</name>
<keyword evidence="6" id="KW-0812">Transmembrane</keyword>
<keyword evidence="6" id="KW-0472">Membrane</keyword>
<evidence type="ECO:0000256" key="2">
    <source>
        <dbReference type="ARBA" id="ARBA00004881"/>
    </source>
</evidence>
<evidence type="ECO:0000259" key="7">
    <source>
        <dbReference type="Pfam" id="PF04577"/>
    </source>
</evidence>